<dbReference type="Gene3D" id="2.120.10.30">
    <property type="entry name" value="TolB, C-terminal domain"/>
    <property type="match status" value="1"/>
</dbReference>
<keyword evidence="5" id="KW-1185">Reference proteome</keyword>
<name>A0A098LGW9_9BACT</name>
<evidence type="ECO:0000259" key="3">
    <source>
        <dbReference type="Pfam" id="PF00691"/>
    </source>
</evidence>
<feature type="domain" description="OmpA-like" evidence="3">
    <location>
        <begin position="397"/>
        <end position="501"/>
    </location>
</feature>
<dbReference type="AlphaFoldDB" id="A0A098LGW9"/>
<dbReference type="Pfam" id="PF07676">
    <property type="entry name" value="PD40"/>
    <property type="match status" value="3"/>
</dbReference>
<dbReference type="Pfam" id="PF00691">
    <property type="entry name" value="OmpA"/>
    <property type="match status" value="1"/>
</dbReference>
<organism evidence="4 5">
    <name type="scientific">Sporocytophaga myxococcoides</name>
    <dbReference type="NCBI Taxonomy" id="153721"/>
    <lineage>
        <taxon>Bacteria</taxon>
        <taxon>Pseudomonadati</taxon>
        <taxon>Bacteroidota</taxon>
        <taxon>Cytophagia</taxon>
        <taxon>Cytophagales</taxon>
        <taxon>Cytophagaceae</taxon>
        <taxon>Sporocytophaga</taxon>
    </lineage>
</organism>
<comment type="caution">
    <text evidence="4">The sequence shown here is derived from an EMBL/GenBank/DDBJ whole genome shotgun (WGS) entry which is preliminary data.</text>
</comment>
<evidence type="ECO:0000256" key="1">
    <source>
        <dbReference type="ARBA" id="ARBA00009820"/>
    </source>
</evidence>
<dbReference type="eggNOG" id="COG2885">
    <property type="taxonomic scope" value="Bacteria"/>
</dbReference>
<evidence type="ECO:0000313" key="5">
    <source>
        <dbReference type="Proteomes" id="UP000030185"/>
    </source>
</evidence>
<dbReference type="InterPro" id="IPR011042">
    <property type="entry name" value="6-blade_b-propeller_TolB-like"/>
</dbReference>
<dbReference type="SUPFAM" id="SSF69304">
    <property type="entry name" value="Tricorn protease N-terminal domain"/>
    <property type="match status" value="1"/>
</dbReference>
<dbReference type="Proteomes" id="UP000030185">
    <property type="component" value="Unassembled WGS sequence"/>
</dbReference>
<dbReference type="SUPFAM" id="SSF103088">
    <property type="entry name" value="OmpA-like"/>
    <property type="match status" value="1"/>
</dbReference>
<dbReference type="PANTHER" id="PTHR36842">
    <property type="entry name" value="PROTEIN TOLB HOMOLOG"/>
    <property type="match status" value="1"/>
</dbReference>
<evidence type="ECO:0000313" key="4">
    <source>
        <dbReference type="EMBL" id="GAL85273.1"/>
    </source>
</evidence>
<accession>A0A098LGW9</accession>
<evidence type="ECO:0000256" key="2">
    <source>
        <dbReference type="SAM" id="MobiDB-lite"/>
    </source>
</evidence>
<sequence length="509" mass="56155">MKKLSFLLFFIICFNTTKKAYSQGTSLSQPINSPLGDELNPSVSADGKTLLFLSNYGEEKAYPVISYLKSGVWTRPDEVTALNTPSTKLNNNLGYNLSPMGNEIFFSSNRYGGIGSNDIWIVEKTPTGWSSPKNPGKPLNSAQGEADPSLSPDGKQLYFVKWTDKKSSTGLPCGKIVVSQRTSKEGFREPVDLPSPVNSGCECSPRILSDGKTLIFSSERTGSKGGFDFYKTQRKDDGSWSTPIPLTYINSKEDEVYAAIPANAEMIYYTSINGKSKDIYRSKLSQEFQPDRVFLLAGKIKEESGKTVAGKIIVTELPSKKLISVINLKQDEPYLIILPKGKTFDVTAYGSTKGWFYKGNSIPLDTLSKSVYKEQDFKLPAVKLNTAIDLSDIQMEGSTLSPSSTMNLDKLVKWLQENPTAAIEIGTSISEVKSDTVQAHELTEVKEETVTLDTTAYIRKIYHNDVTQKQADAIATYLTQKGIASARIKPVGYGDKKKENKSEITILKE</sequence>
<gene>
    <name evidence="4" type="ORF">MYP_2502</name>
</gene>
<dbReference type="RefSeq" id="WP_045463536.1">
    <property type="nucleotide sequence ID" value="NZ_BBLT01000004.1"/>
</dbReference>
<comment type="similarity">
    <text evidence="1">Belongs to the TolB family.</text>
</comment>
<reference evidence="4 5" key="1">
    <citation type="submission" date="2014-09" db="EMBL/GenBank/DDBJ databases">
        <title>Sporocytophaga myxococcoides PG-01 genome sequencing.</title>
        <authorList>
            <person name="Liu L."/>
            <person name="Gao P.J."/>
            <person name="Chen G.J."/>
            <person name="Wang L.S."/>
        </authorList>
    </citation>
    <scope>NUCLEOTIDE SEQUENCE [LARGE SCALE GENOMIC DNA]</scope>
    <source>
        <strain evidence="4 5">PG-01</strain>
    </source>
</reference>
<dbReference type="InterPro" id="IPR036737">
    <property type="entry name" value="OmpA-like_sf"/>
</dbReference>
<dbReference type="Gene3D" id="3.30.1330.60">
    <property type="entry name" value="OmpA-like domain"/>
    <property type="match status" value="1"/>
</dbReference>
<proteinExistence type="inferred from homology"/>
<dbReference type="OrthoDB" id="911314at2"/>
<dbReference type="EMBL" id="BBLT01000004">
    <property type="protein sequence ID" value="GAL85273.1"/>
    <property type="molecule type" value="Genomic_DNA"/>
</dbReference>
<dbReference type="InterPro" id="IPR006665">
    <property type="entry name" value="OmpA-like"/>
</dbReference>
<protein>
    <recommendedName>
        <fullName evidence="3">OmpA-like domain-containing protein</fullName>
    </recommendedName>
</protein>
<feature type="region of interest" description="Disordered" evidence="2">
    <location>
        <begin position="126"/>
        <end position="152"/>
    </location>
</feature>
<dbReference type="STRING" id="153721.MYP_2502"/>
<dbReference type="InterPro" id="IPR011659">
    <property type="entry name" value="WD40"/>
</dbReference>